<evidence type="ECO:0000256" key="2">
    <source>
        <dbReference type="ARBA" id="ARBA00022679"/>
    </source>
</evidence>
<keyword evidence="1" id="KW-0963">Cytoplasm</keyword>
<dbReference type="AlphaFoldDB" id="A0A836EAL6"/>
<reference evidence="4" key="1">
    <citation type="submission" date="2020-02" db="EMBL/GenBank/DDBJ databases">
        <title>Relaxed selection underlies rapid genomic changes in the transitions from sociality to social parasitism in ants.</title>
        <authorList>
            <person name="Bi X."/>
        </authorList>
    </citation>
    <scope>NUCLEOTIDE SEQUENCE</scope>
    <source>
        <strain evidence="4">BGI-DK2014c</strain>
        <tissue evidence="4">Whole body</tissue>
    </source>
</reference>
<keyword evidence="2" id="KW-0808">Transferase</keyword>
<feature type="non-terminal residue" evidence="4">
    <location>
        <position position="1"/>
    </location>
</feature>
<keyword evidence="3" id="KW-0501">Molybdenum cofactor biosynthesis</keyword>
<feature type="non-terminal residue" evidence="4">
    <location>
        <position position="439"/>
    </location>
</feature>
<protein>
    <submittedName>
        <fullName evidence="4">MOC2B synthase</fullName>
    </submittedName>
</protein>
<evidence type="ECO:0000256" key="1">
    <source>
        <dbReference type="ARBA" id="ARBA00022490"/>
    </source>
</evidence>
<dbReference type="PANTHER" id="PTHR23404">
    <property type="entry name" value="MOLYBDOPTERIN SYNTHASE RELATED"/>
    <property type="match status" value="1"/>
</dbReference>
<organism evidence="4 5">
    <name type="scientific">Pseudoatta argentina</name>
    <dbReference type="NCBI Taxonomy" id="621737"/>
    <lineage>
        <taxon>Eukaryota</taxon>
        <taxon>Metazoa</taxon>
        <taxon>Ecdysozoa</taxon>
        <taxon>Arthropoda</taxon>
        <taxon>Hexapoda</taxon>
        <taxon>Insecta</taxon>
        <taxon>Pterygota</taxon>
        <taxon>Neoptera</taxon>
        <taxon>Endopterygota</taxon>
        <taxon>Hymenoptera</taxon>
        <taxon>Apocrita</taxon>
        <taxon>Aculeata</taxon>
        <taxon>Formicoidea</taxon>
        <taxon>Formicidae</taxon>
        <taxon>Myrmicinae</taxon>
        <taxon>Pseudoatta</taxon>
    </lineage>
</organism>
<dbReference type="Pfam" id="PF02391">
    <property type="entry name" value="MoaE"/>
    <property type="match status" value="1"/>
</dbReference>
<dbReference type="Gene3D" id="3.30.420.10">
    <property type="entry name" value="Ribonuclease H-like superfamily/Ribonuclease H"/>
    <property type="match status" value="1"/>
</dbReference>
<dbReference type="InterPro" id="IPR036397">
    <property type="entry name" value="RNaseH_sf"/>
</dbReference>
<dbReference type="Proteomes" id="UP000668214">
    <property type="component" value="Unassembled WGS sequence"/>
</dbReference>
<dbReference type="HAMAP" id="MF_03052">
    <property type="entry name" value="MOC2B"/>
    <property type="match status" value="1"/>
</dbReference>
<evidence type="ECO:0000313" key="4">
    <source>
        <dbReference type="EMBL" id="KAG5307721.1"/>
    </source>
</evidence>
<dbReference type="InterPro" id="IPR003448">
    <property type="entry name" value="Mopterin_biosynth_MoaE"/>
</dbReference>
<proteinExistence type="inferred from homology"/>
<dbReference type="EMBL" id="JAANIA010002906">
    <property type="protein sequence ID" value="KAG5307721.1"/>
    <property type="molecule type" value="Genomic_DNA"/>
</dbReference>
<evidence type="ECO:0000256" key="3">
    <source>
        <dbReference type="ARBA" id="ARBA00023150"/>
    </source>
</evidence>
<dbReference type="GO" id="GO:0030366">
    <property type="term" value="F:molybdopterin synthase activity"/>
    <property type="evidence" value="ECO:0007669"/>
    <property type="project" value="InterPro"/>
</dbReference>
<dbReference type="CDD" id="cd00756">
    <property type="entry name" value="MoaE"/>
    <property type="match status" value="1"/>
</dbReference>
<gene>
    <name evidence="4" type="primary">Mocs2_1</name>
    <name evidence="4" type="ORF">G6Z78_0001504</name>
</gene>
<dbReference type="InterPro" id="IPR036563">
    <property type="entry name" value="MoaE_sf"/>
</dbReference>
<comment type="caution">
    <text evidence="4">The sequence shown here is derived from an EMBL/GenBank/DDBJ whole genome shotgun (WGS) entry which is preliminary data.</text>
</comment>
<accession>A0A836EAL6</accession>
<keyword evidence="5" id="KW-1185">Reference proteome</keyword>
<dbReference type="GO" id="GO:1990140">
    <property type="term" value="C:molybdopterin synthase complex"/>
    <property type="evidence" value="ECO:0007669"/>
    <property type="project" value="InterPro"/>
</dbReference>
<dbReference type="FunFam" id="3.90.1170.40:FF:000002">
    <property type="entry name" value="Molybdopterin synthase catalytic subunit"/>
    <property type="match status" value="1"/>
</dbReference>
<dbReference type="Gene3D" id="3.90.1170.40">
    <property type="entry name" value="Molybdopterin biosynthesis MoaE subunit"/>
    <property type="match status" value="1"/>
</dbReference>
<dbReference type="InterPro" id="IPR028888">
    <property type="entry name" value="MOCS2B_euk"/>
</dbReference>
<name>A0A836EAL6_9HYME</name>
<dbReference type="GO" id="GO:0006777">
    <property type="term" value="P:Mo-molybdopterin cofactor biosynthetic process"/>
    <property type="evidence" value="ECO:0007669"/>
    <property type="project" value="UniProtKB-KW"/>
</dbReference>
<sequence>MEILKNFVKLQQEELNIIEIMELVTFPNCGAISNFIGITRDHFENKKVIKLEYEAYESMALKEMTNICNKIRSQWDVEGIAIYHRIGEVPISKASVVIAVSSSHREQSLRAVEYAINALKASVPIWKKEVYEIGEPQWKQNKESLKDEEVLMTSDINEKIPNKDVVDQSLVQIRANSEELNRRIESFIERKRQHVNTVNIQEFCRYSENNGNENSCARVDAILIRRKDSRSHIKVHRVLNEWGPQTIDQSILRKTITNNTSFDVSDSFPILDERISMTERMIGINKPVPKDIYERLKNIEDRILYLESISPEYKDFWTITGDRYRLQLMRLSRALKEKRPLYAQRHDKVILLHDNARPHVAKPVKTYLETLKWEVLTHPLYSPDIAPSDFHLFRSMAHGLADWIDSWIASKDMSFFRRGIHVLPERWEKVVSSDGQYFK</sequence>
<dbReference type="SUPFAM" id="SSF54690">
    <property type="entry name" value="Molybdopterin synthase subunit MoaE"/>
    <property type="match status" value="1"/>
</dbReference>
<evidence type="ECO:0000313" key="5">
    <source>
        <dbReference type="Proteomes" id="UP000668214"/>
    </source>
</evidence>
<dbReference type="GO" id="GO:0003676">
    <property type="term" value="F:nucleic acid binding"/>
    <property type="evidence" value="ECO:0007669"/>
    <property type="project" value="InterPro"/>
</dbReference>